<dbReference type="RefSeq" id="WP_062085148.1">
    <property type="nucleotide sequence ID" value="NZ_FCOK02000013.1"/>
</dbReference>
<keyword evidence="4 7" id="KW-0560">Oxidoreductase</keyword>
<evidence type="ECO:0000256" key="4">
    <source>
        <dbReference type="ARBA" id="ARBA00023002"/>
    </source>
</evidence>
<sequence>MKFSDLSSPAFFENPYPVYERLRSEGALVPLAPNVVITGRYAVVDALLRDRRIGKTYMPSVVARYGESGPGQPVFQALSRMFLMTNPPVHTRLRSLLMAAFNARQIDLLRDVVQSTADHLIDALEPGANFDLVSDYALPLPVNVICRLLDVPVEDGVKFGAAASHFGNALETAPMDAAHLAAANEATLALERYFAGVVEERRTKPGNDLVSALLRAEEAGESLTNDEIISNVLLLFVAGHETTSNMLGNALIALHRHPEQLALLKGDTSLLPKAVGECLRFDSSVQVIVRTAFEDLEAAGHPIARGTIVFMMAGSANRDPDQFERPDELDIGRPALGRLLSFGAGIHHCLGARLATLELETGLGALFSRLPDLRITNLDALQWRQRNTLRGVESLMALG</sequence>
<dbReference type="PROSITE" id="PS00086">
    <property type="entry name" value="CYTOCHROME_P450"/>
    <property type="match status" value="1"/>
</dbReference>
<evidence type="ECO:0000256" key="6">
    <source>
        <dbReference type="ARBA" id="ARBA00023033"/>
    </source>
</evidence>
<keyword evidence="5 7" id="KW-0408">Iron</keyword>
<dbReference type="InterPro" id="IPR002397">
    <property type="entry name" value="Cyt_P450_B"/>
</dbReference>
<keyword evidence="6 7" id="KW-0503">Monooxygenase</keyword>
<dbReference type="PRINTS" id="PR00359">
    <property type="entry name" value="BP450"/>
</dbReference>
<dbReference type="GO" id="GO:0020037">
    <property type="term" value="F:heme binding"/>
    <property type="evidence" value="ECO:0007669"/>
    <property type="project" value="InterPro"/>
</dbReference>
<comment type="similarity">
    <text evidence="1 7">Belongs to the cytochrome P450 family.</text>
</comment>
<dbReference type="OrthoDB" id="4168525at2"/>
<dbReference type="Proteomes" id="UP000054683">
    <property type="component" value="Unassembled WGS sequence"/>
</dbReference>
<dbReference type="InterPro" id="IPR036396">
    <property type="entry name" value="Cyt_P450_sf"/>
</dbReference>
<dbReference type="PANTHER" id="PTHR46696:SF1">
    <property type="entry name" value="CYTOCHROME P450 YJIB-RELATED"/>
    <property type="match status" value="1"/>
</dbReference>
<dbReference type="EMBL" id="FCOK02000013">
    <property type="protein sequence ID" value="SAL30427.1"/>
    <property type="molecule type" value="Genomic_DNA"/>
</dbReference>
<name>A0A158GET4_9BURK</name>
<organism evidence="8 9">
    <name type="scientific">Caballeronia udeis</name>
    <dbReference type="NCBI Taxonomy" id="1232866"/>
    <lineage>
        <taxon>Bacteria</taxon>
        <taxon>Pseudomonadati</taxon>
        <taxon>Pseudomonadota</taxon>
        <taxon>Betaproteobacteria</taxon>
        <taxon>Burkholderiales</taxon>
        <taxon>Burkholderiaceae</taxon>
        <taxon>Caballeronia</taxon>
    </lineage>
</organism>
<dbReference type="InterPro" id="IPR017972">
    <property type="entry name" value="Cyt_P450_CS"/>
</dbReference>
<dbReference type="AlphaFoldDB" id="A0A158GET4"/>
<evidence type="ECO:0000256" key="5">
    <source>
        <dbReference type="ARBA" id="ARBA00023004"/>
    </source>
</evidence>
<dbReference type="InterPro" id="IPR001128">
    <property type="entry name" value="Cyt_P450"/>
</dbReference>
<dbReference type="GO" id="GO:0005506">
    <property type="term" value="F:iron ion binding"/>
    <property type="evidence" value="ECO:0007669"/>
    <property type="project" value="InterPro"/>
</dbReference>
<protein>
    <submittedName>
        <fullName evidence="8">Cytochrome P450</fullName>
    </submittedName>
</protein>
<evidence type="ECO:0000256" key="1">
    <source>
        <dbReference type="ARBA" id="ARBA00010617"/>
    </source>
</evidence>
<accession>A0A158GET4</accession>
<dbReference type="Pfam" id="PF00067">
    <property type="entry name" value="p450"/>
    <property type="match status" value="1"/>
</dbReference>
<dbReference type="GO" id="GO:0016705">
    <property type="term" value="F:oxidoreductase activity, acting on paired donors, with incorporation or reduction of molecular oxygen"/>
    <property type="evidence" value="ECO:0007669"/>
    <property type="project" value="InterPro"/>
</dbReference>
<evidence type="ECO:0000256" key="2">
    <source>
        <dbReference type="ARBA" id="ARBA00022617"/>
    </source>
</evidence>
<dbReference type="FunFam" id="1.10.630.10:FF:000018">
    <property type="entry name" value="Cytochrome P450 monooxygenase"/>
    <property type="match status" value="1"/>
</dbReference>
<dbReference type="PRINTS" id="PR00385">
    <property type="entry name" value="P450"/>
</dbReference>
<proteinExistence type="inferred from homology"/>
<reference evidence="8 9" key="1">
    <citation type="submission" date="2016-01" db="EMBL/GenBank/DDBJ databases">
        <authorList>
            <person name="Oliw E.H."/>
        </authorList>
    </citation>
    <scope>NUCLEOTIDE SEQUENCE [LARGE SCALE GENOMIC DNA]</scope>
    <source>
        <strain evidence="8">LMG 27134</strain>
    </source>
</reference>
<keyword evidence="2 7" id="KW-0349">Heme</keyword>
<gene>
    <name evidence="8" type="ORF">AWB69_02492</name>
</gene>
<evidence type="ECO:0000313" key="9">
    <source>
        <dbReference type="Proteomes" id="UP000054683"/>
    </source>
</evidence>
<dbReference type="SUPFAM" id="SSF48264">
    <property type="entry name" value="Cytochrome P450"/>
    <property type="match status" value="1"/>
</dbReference>
<evidence type="ECO:0000313" key="8">
    <source>
        <dbReference type="EMBL" id="SAL30427.1"/>
    </source>
</evidence>
<evidence type="ECO:0000256" key="7">
    <source>
        <dbReference type="RuleBase" id="RU000461"/>
    </source>
</evidence>
<dbReference type="CDD" id="cd20625">
    <property type="entry name" value="CYP164-like"/>
    <property type="match status" value="1"/>
</dbReference>
<keyword evidence="3 7" id="KW-0479">Metal-binding</keyword>
<evidence type="ECO:0000256" key="3">
    <source>
        <dbReference type="ARBA" id="ARBA00022723"/>
    </source>
</evidence>
<dbReference type="Gene3D" id="1.10.630.10">
    <property type="entry name" value="Cytochrome P450"/>
    <property type="match status" value="1"/>
</dbReference>
<dbReference type="PANTHER" id="PTHR46696">
    <property type="entry name" value="P450, PUTATIVE (EUROFUNG)-RELATED"/>
    <property type="match status" value="1"/>
</dbReference>
<dbReference type="GO" id="GO:0004497">
    <property type="term" value="F:monooxygenase activity"/>
    <property type="evidence" value="ECO:0007669"/>
    <property type="project" value="UniProtKB-KW"/>
</dbReference>